<dbReference type="InterPro" id="IPR024194">
    <property type="entry name" value="Ac/AlaTfrase_AlgI/DltB"/>
</dbReference>
<dbReference type="GO" id="GO:0042121">
    <property type="term" value="P:alginic acid biosynthetic process"/>
    <property type="evidence" value="ECO:0007669"/>
    <property type="project" value="UniProtKB-UniRule"/>
</dbReference>
<protein>
    <recommendedName>
        <fullName evidence="11">Probable alginate O-acetylase</fullName>
        <ecNumber evidence="11">2.3.1.-</ecNumber>
    </recommendedName>
</protein>
<comment type="subcellular location">
    <subcellularLocation>
        <location evidence="11">Cell inner membrane</location>
    </subcellularLocation>
    <subcellularLocation>
        <location evidence="1">Cell membrane</location>
        <topology evidence="1">Multi-pass membrane protein</topology>
    </subcellularLocation>
</comment>
<dbReference type="PIRSF" id="PIRSF016636">
    <property type="entry name" value="AlgI_DltB"/>
    <property type="match status" value="1"/>
</dbReference>
<evidence type="ECO:0000256" key="3">
    <source>
        <dbReference type="ARBA" id="ARBA00010323"/>
    </source>
</evidence>
<keyword evidence="5 11" id="KW-0808">Transferase</keyword>
<evidence type="ECO:0000256" key="4">
    <source>
        <dbReference type="ARBA" id="ARBA00022475"/>
    </source>
</evidence>
<dbReference type="PIRSF" id="PIRSF500217">
    <property type="entry name" value="AlgI"/>
    <property type="match status" value="1"/>
</dbReference>
<dbReference type="AlphaFoldDB" id="A0A4Z0FBS0"/>
<evidence type="ECO:0000256" key="2">
    <source>
        <dbReference type="ARBA" id="ARBA00005182"/>
    </source>
</evidence>
<evidence type="ECO:0000256" key="11">
    <source>
        <dbReference type="PIRNR" id="PIRNR016636"/>
    </source>
</evidence>
<feature type="transmembrane region" description="Helical" evidence="12">
    <location>
        <begin position="31"/>
        <end position="47"/>
    </location>
</feature>
<evidence type="ECO:0000256" key="10">
    <source>
        <dbReference type="ARBA" id="ARBA00023315"/>
    </source>
</evidence>
<keyword evidence="11" id="KW-0997">Cell inner membrane</keyword>
<evidence type="ECO:0000256" key="12">
    <source>
        <dbReference type="SAM" id="Phobius"/>
    </source>
</evidence>
<evidence type="ECO:0000313" key="13">
    <source>
        <dbReference type="EMBL" id="TFZ83449.1"/>
    </source>
</evidence>
<evidence type="ECO:0000256" key="8">
    <source>
        <dbReference type="ARBA" id="ARBA00022989"/>
    </source>
</evidence>
<dbReference type="PANTHER" id="PTHR13285:SF23">
    <property type="entry name" value="TEICHOIC ACID D-ALANYLTRANSFERASE"/>
    <property type="match status" value="1"/>
</dbReference>
<name>A0A4Z0FBS0_9GAMM</name>
<feature type="transmembrane region" description="Helical" evidence="12">
    <location>
        <begin position="6"/>
        <end position="24"/>
    </location>
</feature>
<feature type="transmembrane region" description="Helical" evidence="12">
    <location>
        <begin position="402"/>
        <end position="424"/>
    </location>
</feature>
<feature type="transmembrane region" description="Helical" evidence="12">
    <location>
        <begin position="315"/>
        <end position="338"/>
    </location>
</feature>
<keyword evidence="6 11" id="KW-0812">Transmembrane</keyword>
<evidence type="ECO:0000256" key="1">
    <source>
        <dbReference type="ARBA" id="ARBA00004651"/>
    </source>
</evidence>
<evidence type="ECO:0000256" key="5">
    <source>
        <dbReference type="ARBA" id="ARBA00022679"/>
    </source>
</evidence>
<dbReference type="InterPro" id="IPR004299">
    <property type="entry name" value="MBOAT_fam"/>
</dbReference>
<feature type="transmembrane region" description="Helical" evidence="12">
    <location>
        <begin position="82"/>
        <end position="98"/>
    </location>
</feature>
<accession>A0A4Z0FBS0</accession>
<dbReference type="EC" id="2.3.1.-" evidence="11"/>
<dbReference type="RefSeq" id="WP_135280866.1">
    <property type="nucleotide sequence ID" value="NZ_SRIO01000003.1"/>
</dbReference>
<sequence length="514" mass="58002">MLFNSYVFLFLFLPATLAGFQLLSLRNRRELAFLWLVVASLFFYGWWNPAYVWLILGSMGINYTIGRRLAIQAVSGAPPSRLLLTSGITFNLVLLAYYKYANFFLDNINHVVGSDIQVGAIVLPLAISFFTFQQIAYLVDAYRGETAEYSPLHYALFITFFPQLIAGPIVHHKEMMPQFGATLGTTSQWSNIAEGLTIVAIGLFKKVVLADSIAVHATPVFEAAAQGESLGFFAAWSGALAYTFQLYFDFSGYADMAIGAALMFGVRLPLNFDSPYKSVNIIDFWRRWHMTLSRFLRDYLYIALGGNRKGRSRRYVNLMATMVLGGLWHGAGWTFLIWGGLHGLYLVCNHFWRHLRSTLLGHDLKQSTWIGRGAAWFVTFIAVVVAWVFFRAASLSAAIEMLKAMFGFNGIGLAPVYETFFRHLKGGDVAGMKRDLIAAYFNDLMPTNLVLILILAVIAFAFPSTQEYMRYRRQPPAGWIAWRPNGRHALLASVFFMMSVASMNKVSEFLYFQF</sequence>
<evidence type="ECO:0000256" key="6">
    <source>
        <dbReference type="ARBA" id="ARBA00022692"/>
    </source>
</evidence>
<evidence type="ECO:0000313" key="14">
    <source>
        <dbReference type="Proteomes" id="UP000297890"/>
    </source>
</evidence>
<dbReference type="InterPro" id="IPR028362">
    <property type="entry name" value="AlgI"/>
</dbReference>
<dbReference type="Proteomes" id="UP000297890">
    <property type="component" value="Unassembled WGS sequence"/>
</dbReference>
<dbReference type="InterPro" id="IPR051085">
    <property type="entry name" value="MB_O-acyltransferase"/>
</dbReference>
<feature type="transmembrane region" description="Helical" evidence="12">
    <location>
        <begin position="489"/>
        <end position="512"/>
    </location>
</feature>
<dbReference type="Pfam" id="PF03062">
    <property type="entry name" value="MBOAT"/>
    <property type="match status" value="1"/>
</dbReference>
<keyword evidence="8 12" id="KW-1133">Transmembrane helix</keyword>
<keyword evidence="9 11" id="KW-0472">Membrane</keyword>
<dbReference type="GO" id="GO:0005886">
    <property type="term" value="C:plasma membrane"/>
    <property type="evidence" value="ECO:0007669"/>
    <property type="project" value="UniProtKB-SubCell"/>
</dbReference>
<evidence type="ECO:0000256" key="9">
    <source>
        <dbReference type="ARBA" id="ARBA00023136"/>
    </source>
</evidence>
<keyword evidence="10 11" id="KW-0012">Acyltransferase</keyword>
<feature type="transmembrane region" description="Helical" evidence="12">
    <location>
        <begin position="369"/>
        <end position="390"/>
    </location>
</feature>
<organism evidence="13 14">
    <name type="scientific">Candidatus Macondimonas diazotrophica</name>
    <dbReference type="NCBI Taxonomy" id="2305248"/>
    <lineage>
        <taxon>Bacteria</taxon>
        <taxon>Pseudomonadati</taxon>
        <taxon>Pseudomonadota</taxon>
        <taxon>Gammaproteobacteria</taxon>
        <taxon>Chromatiales</taxon>
        <taxon>Ectothiorhodospiraceae</taxon>
        <taxon>Candidatus Macondimonas</taxon>
    </lineage>
</organism>
<dbReference type="EMBL" id="SRIO01000003">
    <property type="protein sequence ID" value="TFZ83449.1"/>
    <property type="molecule type" value="Genomic_DNA"/>
</dbReference>
<keyword evidence="14" id="KW-1185">Reference proteome</keyword>
<dbReference type="PANTHER" id="PTHR13285">
    <property type="entry name" value="ACYLTRANSFERASE"/>
    <property type="match status" value="1"/>
</dbReference>
<dbReference type="GO" id="GO:0016746">
    <property type="term" value="F:acyltransferase activity"/>
    <property type="evidence" value="ECO:0007669"/>
    <property type="project" value="UniProtKB-KW"/>
</dbReference>
<feature type="transmembrane region" description="Helical" evidence="12">
    <location>
        <begin position="444"/>
        <end position="463"/>
    </location>
</feature>
<evidence type="ECO:0000256" key="7">
    <source>
        <dbReference type="ARBA" id="ARBA00022841"/>
    </source>
</evidence>
<reference evidence="13 14" key="1">
    <citation type="journal article" date="2019" name="ISME J.">
        <title>Candidatus Macondimonas diazotrophica, a novel gammaproteobacterial genus dominating crude-oil-contaminated coastal sediments.</title>
        <authorList>
            <person name="Karthikeyan S."/>
            <person name="Konstantinidis K."/>
        </authorList>
    </citation>
    <scope>NUCLEOTIDE SEQUENCE [LARGE SCALE GENOMIC DNA]</scope>
    <source>
        <strain evidence="13 14">KTK01</strain>
    </source>
</reference>
<feature type="transmembrane region" description="Helical" evidence="12">
    <location>
        <begin position="151"/>
        <end position="170"/>
    </location>
</feature>
<feature type="transmembrane region" description="Helical" evidence="12">
    <location>
        <begin position="118"/>
        <end position="139"/>
    </location>
</feature>
<comment type="pathway">
    <text evidence="2 11">Glycan biosynthesis; alginate biosynthesis.</text>
</comment>
<keyword evidence="4 11" id="KW-1003">Cell membrane</keyword>
<gene>
    <name evidence="13" type="ORF">E4680_02760</name>
</gene>
<proteinExistence type="inferred from homology"/>
<dbReference type="OrthoDB" id="139172at2"/>
<keyword evidence="7 11" id="KW-0016">Alginate biosynthesis</keyword>
<comment type="similarity">
    <text evidence="3 11">Belongs to the membrane-bound acyltransferase family.</text>
</comment>
<dbReference type="UniPathway" id="UPA00286"/>
<comment type="caution">
    <text evidence="13">The sequence shown here is derived from an EMBL/GenBank/DDBJ whole genome shotgun (WGS) entry which is preliminary data.</text>
</comment>